<dbReference type="Pfam" id="PF24102">
    <property type="entry name" value="FLAD1_M"/>
    <property type="match status" value="1"/>
</dbReference>
<dbReference type="OrthoDB" id="9801454at2"/>
<evidence type="ECO:0000313" key="3">
    <source>
        <dbReference type="Proteomes" id="UP000247565"/>
    </source>
</evidence>
<name>A0A318NDY8_9PROT</name>
<dbReference type="InterPro" id="IPR036425">
    <property type="entry name" value="MoaB/Mog-like_dom_sf"/>
</dbReference>
<dbReference type="Gene3D" id="3.40.980.10">
    <property type="entry name" value="MoaB/Mog-like domain"/>
    <property type="match status" value="1"/>
</dbReference>
<feature type="domain" description="MoaB/Mog" evidence="1">
    <location>
        <begin position="8"/>
        <end position="168"/>
    </location>
</feature>
<reference evidence="2 3" key="1">
    <citation type="submission" date="2018-05" db="EMBL/GenBank/DDBJ databases">
        <title>Reference genomes for bee gut microbiota database.</title>
        <authorList>
            <person name="Ellegaard K.M."/>
        </authorList>
    </citation>
    <scope>NUCLEOTIDE SEQUENCE [LARGE SCALE GENOMIC DNA]</scope>
    <source>
        <strain evidence="2 3">ESL0284</strain>
    </source>
</reference>
<keyword evidence="3" id="KW-1185">Reference proteome</keyword>
<dbReference type="Pfam" id="PF00994">
    <property type="entry name" value="MoCF_biosynth"/>
    <property type="match status" value="1"/>
</dbReference>
<proteinExistence type="predicted"/>
<evidence type="ECO:0000259" key="1">
    <source>
        <dbReference type="SMART" id="SM00852"/>
    </source>
</evidence>
<dbReference type="PANTHER" id="PTHR13939:SF0">
    <property type="entry name" value="NMN AMIDOHYDROLASE-LIKE PROTEIN YFAY"/>
    <property type="match status" value="1"/>
</dbReference>
<dbReference type="InterPro" id="IPR056596">
    <property type="entry name" value="FLAD1_M"/>
</dbReference>
<dbReference type="AlphaFoldDB" id="A0A318NDY8"/>
<gene>
    <name evidence="2" type="ORF">DK869_01955</name>
</gene>
<dbReference type="EMBL" id="QGLT01000001">
    <property type="protein sequence ID" value="PXZ01788.1"/>
    <property type="molecule type" value="Genomic_DNA"/>
</dbReference>
<accession>A0A318NDY8</accession>
<sequence>MTLNPTASIMVIGNEILSGRTQDVNINYIAKGLTCSGIKLIETRIIPDDQKIIIKTVNELRAAYDYVFSTGGIGPTHDDITSEAIAEAFGVPNPIHPEISRLLEEHIGKEKYNDAHRKMARFPLGATPIPNPVSVAPGYVINNVYVMAGVPQIMRAMFDQILPTLHHGKPIVSKSWYALHASEGKIAHDLAHIQDQFHNLDIGSYPFYKNEDQNGIALVVKGQDQDAIQRAAQQIHQLFIRMGYDPQEGEPI</sequence>
<dbReference type="Proteomes" id="UP000247565">
    <property type="component" value="Unassembled WGS sequence"/>
</dbReference>
<dbReference type="SMART" id="SM00852">
    <property type="entry name" value="MoCF_biosynth"/>
    <property type="match status" value="1"/>
</dbReference>
<evidence type="ECO:0000313" key="2">
    <source>
        <dbReference type="EMBL" id="PXZ01788.1"/>
    </source>
</evidence>
<dbReference type="SUPFAM" id="SSF53218">
    <property type="entry name" value="Molybdenum cofactor biosynthesis proteins"/>
    <property type="match status" value="1"/>
</dbReference>
<dbReference type="RefSeq" id="WP_110438307.1">
    <property type="nucleotide sequence ID" value="NZ_CP046393.1"/>
</dbReference>
<dbReference type="InterPro" id="IPR001453">
    <property type="entry name" value="MoaB/Mog_dom"/>
</dbReference>
<dbReference type="PANTHER" id="PTHR13939">
    <property type="entry name" value="NICOTINAMIDE-NUCLEOTIDE AMIDOHYDROLASE PNCC"/>
    <property type="match status" value="1"/>
</dbReference>
<comment type="caution">
    <text evidence="2">The sequence shown here is derived from an EMBL/GenBank/DDBJ whole genome shotgun (WGS) entry which is preliminary data.</text>
</comment>
<organism evidence="2 3">
    <name type="scientific">Commensalibacter melissae</name>
    <dbReference type="NCBI Taxonomy" id="2070537"/>
    <lineage>
        <taxon>Bacteria</taxon>
        <taxon>Pseudomonadati</taxon>
        <taxon>Pseudomonadota</taxon>
        <taxon>Alphaproteobacteria</taxon>
        <taxon>Acetobacterales</taxon>
        <taxon>Acetobacteraceae</taxon>
    </lineage>
</organism>
<dbReference type="InterPro" id="IPR050101">
    <property type="entry name" value="CinA"/>
</dbReference>
<dbReference type="CDD" id="cd00885">
    <property type="entry name" value="cinA"/>
    <property type="match status" value="1"/>
</dbReference>
<protein>
    <submittedName>
        <fullName evidence="2">Competence/damage-inducible protein A</fullName>
    </submittedName>
</protein>